<dbReference type="GO" id="GO:0009245">
    <property type="term" value="P:lipid A biosynthetic process"/>
    <property type="evidence" value="ECO:0007669"/>
    <property type="project" value="TreeGrafter"/>
</dbReference>
<dbReference type="GO" id="GO:0046872">
    <property type="term" value="F:metal ion binding"/>
    <property type="evidence" value="ECO:0007669"/>
    <property type="project" value="UniProtKB-KW"/>
</dbReference>
<evidence type="ECO:0000313" key="9">
    <source>
        <dbReference type="Proteomes" id="UP000001933"/>
    </source>
</evidence>
<dbReference type="Proteomes" id="UP000001933">
    <property type="component" value="Chromosome"/>
</dbReference>
<keyword evidence="4" id="KW-0378">Hydrolase</keyword>
<evidence type="ECO:0000256" key="2">
    <source>
        <dbReference type="ARBA" id="ARBA00022519"/>
    </source>
</evidence>
<dbReference type="RefSeq" id="WP_011417008.1">
    <property type="nucleotide sequence ID" value="NC_007759.1"/>
</dbReference>
<dbReference type="Pfam" id="PF00149">
    <property type="entry name" value="Metallophos"/>
    <property type="match status" value="1"/>
</dbReference>
<evidence type="ECO:0000259" key="7">
    <source>
        <dbReference type="Pfam" id="PF00149"/>
    </source>
</evidence>
<dbReference type="STRING" id="56780.SYN_01366"/>
<evidence type="ECO:0000256" key="6">
    <source>
        <dbReference type="ARBA" id="ARBA00023211"/>
    </source>
</evidence>
<accession>Q2LSC1</accession>
<dbReference type="CDD" id="cd07398">
    <property type="entry name" value="MPP_YbbF-LpxH"/>
    <property type="match status" value="1"/>
</dbReference>
<keyword evidence="1" id="KW-1003">Cell membrane</keyword>
<dbReference type="InterPro" id="IPR004843">
    <property type="entry name" value="Calcineurin-like_PHP"/>
</dbReference>
<keyword evidence="9" id="KW-1185">Reference proteome</keyword>
<dbReference type="AlphaFoldDB" id="Q2LSC1"/>
<dbReference type="InterPro" id="IPR043461">
    <property type="entry name" value="LpxH-like"/>
</dbReference>
<dbReference type="eggNOG" id="COG2908">
    <property type="taxonomic scope" value="Bacteria"/>
</dbReference>
<dbReference type="InParanoid" id="Q2LSC1"/>
<feature type="domain" description="Calcineurin-like phosphoesterase" evidence="7">
    <location>
        <begin position="1"/>
        <end position="217"/>
    </location>
</feature>
<keyword evidence="5" id="KW-0472">Membrane</keyword>
<evidence type="ECO:0000256" key="4">
    <source>
        <dbReference type="ARBA" id="ARBA00022801"/>
    </source>
</evidence>
<evidence type="ECO:0000313" key="8">
    <source>
        <dbReference type="EMBL" id="ABC76978.1"/>
    </source>
</evidence>
<evidence type="ECO:0000256" key="5">
    <source>
        <dbReference type="ARBA" id="ARBA00023136"/>
    </source>
</evidence>
<dbReference type="HOGENOM" id="CLU_074586_1_0_7"/>
<organism evidence="8 9">
    <name type="scientific">Syntrophus aciditrophicus (strain SB)</name>
    <dbReference type="NCBI Taxonomy" id="56780"/>
    <lineage>
        <taxon>Bacteria</taxon>
        <taxon>Pseudomonadati</taxon>
        <taxon>Thermodesulfobacteriota</taxon>
        <taxon>Syntrophia</taxon>
        <taxon>Syntrophales</taxon>
        <taxon>Syntrophaceae</taxon>
        <taxon>Syntrophus</taxon>
    </lineage>
</organism>
<name>Q2LSC1_SYNAS</name>
<dbReference type="InterPro" id="IPR029052">
    <property type="entry name" value="Metallo-depent_PP-like"/>
</dbReference>
<sequence>MKAVFIADAHLKNSCDLNYRKMLNFLSLLIHPSDVNSPLKRESAARRRIPVDDLYIGGDFFDFWFCRGEMVYPEFLPVILALIAVRDRGVRVHFAEGNHDFFLSDYFTRILGMEVFTDWTTLMLDDCKVLFSHGDTVDRSNVQYLRLRKLLRSRLIYQLQRRLPLSWLWKIAAACSATSKGQSRPSEEKLSGILHAFSAAKIQGEIDAVILGHCHQPILKEFQIRGRRKYTITLGDWIRHFSYLYYEDGIFRFHCFKGEKSARCGT</sequence>
<dbReference type="PANTHER" id="PTHR34990">
    <property type="entry name" value="UDP-2,3-DIACYLGLUCOSAMINE HYDROLASE-RELATED"/>
    <property type="match status" value="1"/>
</dbReference>
<proteinExistence type="predicted"/>
<dbReference type="SUPFAM" id="SSF56300">
    <property type="entry name" value="Metallo-dependent phosphatases"/>
    <property type="match status" value="1"/>
</dbReference>
<keyword evidence="2" id="KW-0997">Cell inner membrane</keyword>
<dbReference type="KEGG" id="sat:SYN_01366"/>
<keyword evidence="3" id="KW-0479">Metal-binding</keyword>
<dbReference type="PANTHER" id="PTHR34990:SF1">
    <property type="entry name" value="UDP-2,3-DIACYLGLUCOSAMINE HYDROLASE"/>
    <property type="match status" value="1"/>
</dbReference>
<dbReference type="GO" id="GO:0008758">
    <property type="term" value="F:UDP-2,3-diacylglucosamine hydrolase activity"/>
    <property type="evidence" value="ECO:0007669"/>
    <property type="project" value="TreeGrafter"/>
</dbReference>
<dbReference type="Gene3D" id="3.60.21.10">
    <property type="match status" value="1"/>
</dbReference>
<reference evidence="8 9" key="1">
    <citation type="journal article" date="2007" name="Proc. Natl. Acad. Sci. U.S.A.">
        <title>The genome of Syntrophus aciditrophicus: life at the thermodynamic limit of microbial growth.</title>
        <authorList>
            <person name="McInerney M.J."/>
            <person name="Rohlin L."/>
            <person name="Mouttaki H."/>
            <person name="Kim U."/>
            <person name="Krupp R.S."/>
            <person name="Rios-Hernandez L."/>
            <person name="Sieber J."/>
            <person name="Struchtemeyer C.G."/>
            <person name="Bhattacharyya A."/>
            <person name="Campbell J.W."/>
            <person name="Gunsalus R.P."/>
        </authorList>
    </citation>
    <scope>NUCLEOTIDE SEQUENCE [LARGE SCALE GENOMIC DNA]</scope>
    <source>
        <strain evidence="8 9">SB</strain>
    </source>
</reference>
<dbReference type="FunCoup" id="Q2LSC1">
    <property type="interactions" value="105"/>
</dbReference>
<protein>
    <submittedName>
        <fullName evidence="8">Calcineurin-like phosphoesterase</fullName>
    </submittedName>
</protein>
<dbReference type="GO" id="GO:0016020">
    <property type="term" value="C:membrane"/>
    <property type="evidence" value="ECO:0007669"/>
    <property type="project" value="GOC"/>
</dbReference>
<dbReference type="OrthoDB" id="270739at2"/>
<evidence type="ECO:0000256" key="3">
    <source>
        <dbReference type="ARBA" id="ARBA00022723"/>
    </source>
</evidence>
<keyword evidence="6" id="KW-0464">Manganese</keyword>
<dbReference type="EMBL" id="CP000252">
    <property type="protein sequence ID" value="ABC76978.1"/>
    <property type="molecule type" value="Genomic_DNA"/>
</dbReference>
<evidence type="ECO:0000256" key="1">
    <source>
        <dbReference type="ARBA" id="ARBA00022475"/>
    </source>
</evidence>
<gene>
    <name evidence="8" type="ORF">SYN_01366</name>
</gene>